<dbReference type="Pfam" id="PF08011">
    <property type="entry name" value="PDDEXK_9"/>
    <property type="match status" value="1"/>
</dbReference>
<proteinExistence type="predicted"/>
<dbReference type="Pfam" id="PF09820">
    <property type="entry name" value="AAA-ATPase_like"/>
    <property type="match status" value="1"/>
</dbReference>
<evidence type="ECO:0000313" key="2">
    <source>
        <dbReference type="EMBL" id="KAA6325343.1"/>
    </source>
</evidence>
<dbReference type="PANTHER" id="PTHR34825">
    <property type="entry name" value="CONSERVED PROTEIN, WITH A WEAK D-GALACTARATE DEHYDRATASE/ALTRONATE HYDROLASE DOMAIN"/>
    <property type="match status" value="1"/>
</dbReference>
<name>A0A5J4QXY1_9ZZZZ</name>
<accession>A0A5J4QXY1</accession>
<feature type="domain" description="AAA-ATPase-like" evidence="1">
    <location>
        <begin position="5"/>
        <end position="200"/>
    </location>
</feature>
<dbReference type="AlphaFoldDB" id="A0A5J4QXY1"/>
<reference evidence="2" key="1">
    <citation type="submission" date="2019-03" db="EMBL/GenBank/DDBJ databases">
        <title>Single cell metagenomics reveals metabolic interactions within the superorganism composed of flagellate Streblomastix strix and complex community of Bacteroidetes bacteria on its surface.</title>
        <authorList>
            <person name="Treitli S.C."/>
            <person name="Kolisko M."/>
            <person name="Husnik F."/>
            <person name="Keeling P."/>
            <person name="Hampl V."/>
        </authorList>
    </citation>
    <scope>NUCLEOTIDE SEQUENCE</scope>
    <source>
        <strain evidence="2">STM</strain>
    </source>
</reference>
<dbReference type="SUPFAM" id="SSF52540">
    <property type="entry name" value="P-loop containing nucleoside triphosphate hydrolases"/>
    <property type="match status" value="1"/>
</dbReference>
<dbReference type="Gene3D" id="3.40.50.300">
    <property type="entry name" value="P-loop containing nucleotide triphosphate hydrolases"/>
    <property type="match status" value="1"/>
</dbReference>
<sequence>MKTLPIGTQSFEILRSSDFLYVDKTEHIHRLITNSRVVFLSRPRRFGKSLLISTLGELFKGNKPLFEGLYIYDQWDWTQQYPVIRIDWTKIRHDTKEDMVRDISDFLQSIASANGIILTRQYASSLFAELIESLHRTTGRKVVVLIDEYDHPILNTMDKSEAEGVRSELQQFYGILKASDDHLRFIFLTGITKVAKLSVFSVLNSTDDITIDDQYASICGYTQAELESNFAEHIDATAAHLGVTKENLQANIRNWYDGYTWDGKTPVYNPFSTLMFFSKRKFSNYWFETGTPTFLIERLKKQNLSQTVLEPVIVDSTVFNSYDPEELEDIPLLFQTGYLTIKEERQVGIEPEYTLGVPNSEVKESLMKRLLSAYTNYPASKMSPLAKEMLRQILEYDVEGLQNSLRIMLAGVPYTLHPKDEKAEDENEANYHIIFQVWMTLLGFDIQSEKLTNRGRMDAVLLQPGLAVVAELKYHATTKTDTLLDQAIAQIREKRYYEQFLDRKVILLGIAFSGKEVGCRIELKIENE</sequence>
<dbReference type="PANTHER" id="PTHR34825:SF1">
    <property type="entry name" value="AAA-ATPASE-LIKE DOMAIN-CONTAINING PROTEIN"/>
    <property type="match status" value="1"/>
</dbReference>
<dbReference type="InterPro" id="IPR012547">
    <property type="entry name" value="PDDEXK_9"/>
</dbReference>
<protein>
    <recommendedName>
        <fullName evidence="1">AAA-ATPase-like domain-containing protein</fullName>
    </recommendedName>
</protein>
<dbReference type="InterPro" id="IPR018631">
    <property type="entry name" value="AAA-ATPase-like_dom"/>
</dbReference>
<evidence type="ECO:0000259" key="1">
    <source>
        <dbReference type="Pfam" id="PF09820"/>
    </source>
</evidence>
<gene>
    <name evidence="2" type="ORF">EZS27_025434</name>
</gene>
<dbReference type="InterPro" id="IPR027417">
    <property type="entry name" value="P-loop_NTPase"/>
</dbReference>
<comment type="caution">
    <text evidence="2">The sequence shown here is derived from an EMBL/GenBank/DDBJ whole genome shotgun (WGS) entry which is preliminary data.</text>
</comment>
<dbReference type="EMBL" id="SNRY01002382">
    <property type="protein sequence ID" value="KAA6325343.1"/>
    <property type="molecule type" value="Genomic_DNA"/>
</dbReference>
<organism evidence="2">
    <name type="scientific">termite gut metagenome</name>
    <dbReference type="NCBI Taxonomy" id="433724"/>
    <lineage>
        <taxon>unclassified sequences</taxon>
        <taxon>metagenomes</taxon>
        <taxon>organismal metagenomes</taxon>
    </lineage>
</organism>